<evidence type="ECO:0000256" key="4">
    <source>
        <dbReference type="PROSITE-ProRule" id="PRU00125"/>
    </source>
</evidence>
<dbReference type="Gene3D" id="2.10.110.10">
    <property type="entry name" value="Cysteine Rich Protein"/>
    <property type="match status" value="2"/>
</dbReference>
<dbReference type="GO" id="GO:0051015">
    <property type="term" value="F:actin filament binding"/>
    <property type="evidence" value="ECO:0007669"/>
    <property type="project" value="UniProtKB-ARBA"/>
</dbReference>
<dbReference type="PROSITE" id="PS50023">
    <property type="entry name" value="LIM_DOMAIN_2"/>
    <property type="match status" value="2"/>
</dbReference>
<dbReference type="SUPFAM" id="SSF57716">
    <property type="entry name" value="Glucocorticoid receptor-like (DNA-binding domain)"/>
    <property type="match status" value="4"/>
</dbReference>
<keyword evidence="3 4" id="KW-0440">LIM domain</keyword>
<evidence type="ECO:0000256" key="3">
    <source>
        <dbReference type="ARBA" id="ARBA00023038"/>
    </source>
</evidence>
<keyword evidence="8" id="KW-1185">Reference proteome</keyword>
<keyword evidence="2 4" id="KW-0862">Zinc</keyword>
<dbReference type="PANTHER" id="PTHR24206">
    <property type="entry name" value="OS06G0237300 PROTEIN"/>
    <property type="match status" value="1"/>
</dbReference>
<dbReference type="EMBL" id="OX459119">
    <property type="protein sequence ID" value="CAI9094000.1"/>
    <property type="molecule type" value="Genomic_DNA"/>
</dbReference>
<feature type="region of interest" description="Disordered" evidence="5">
    <location>
        <begin position="190"/>
        <end position="212"/>
    </location>
</feature>
<dbReference type="SMART" id="SM00132">
    <property type="entry name" value="LIM"/>
    <property type="match status" value="2"/>
</dbReference>
<dbReference type="GO" id="GO:0046872">
    <property type="term" value="F:metal ion binding"/>
    <property type="evidence" value="ECO:0007669"/>
    <property type="project" value="UniProtKB-KW"/>
</dbReference>
<protein>
    <submittedName>
        <fullName evidence="7">OLC1v1029629C1</fullName>
    </submittedName>
</protein>
<evidence type="ECO:0000313" key="8">
    <source>
        <dbReference type="Proteomes" id="UP001161247"/>
    </source>
</evidence>
<feature type="domain" description="LIM zinc-binding" evidence="6">
    <location>
        <begin position="8"/>
        <end position="69"/>
    </location>
</feature>
<reference evidence="7" key="1">
    <citation type="submission" date="2023-03" db="EMBL/GenBank/DDBJ databases">
        <authorList>
            <person name="Julca I."/>
        </authorList>
    </citation>
    <scope>NUCLEOTIDE SEQUENCE</scope>
</reference>
<dbReference type="Proteomes" id="UP001161247">
    <property type="component" value="Chromosome 2"/>
</dbReference>
<proteinExistence type="predicted"/>
<dbReference type="AlphaFoldDB" id="A0AAV1CF11"/>
<dbReference type="Pfam" id="PF00412">
    <property type="entry name" value="LIM"/>
    <property type="match status" value="2"/>
</dbReference>
<dbReference type="InterPro" id="IPR001781">
    <property type="entry name" value="Znf_LIM"/>
</dbReference>
<sequence length="212" mass="23587">MSFIGTQQKCKACEKTVHFAEMMSADGVPYHNTCFRCSQCNGRLTMSNYSKTSEGVLYCRPHMEQMLKEKGIVNRVPAGKPNGLNRTPSKVSSMFCGTQEKCASCKKTVYPLEKVTVEGDFYHKTCFRCAHGGCFLTPSSYAALDGILYCKAHFSQLFKQTGSYNHLNKTSSMRKNAVDQEAIDQVVAEAVEQPQESSTAEEPKVEEEEAQS</sequence>
<evidence type="ECO:0000313" key="7">
    <source>
        <dbReference type="EMBL" id="CAI9094000.1"/>
    </source>
</evidence>
<keyword evidence="1 4" id="KW-0479">Metal-binding</keyword>
<dbReference type="PROSITE" id="PS00478">
    <property type="entry name" value="LIM_DOMAIN_1"/>
    <property type="match status" value="1"/>
</dbReference>
<dbReference type="FunFam" id="2.10.110.10:FF:000002">
    <property type="entry name" value="LIM domain and actin-binding 1"/>
    <property type="match status" value="2"/>
</dbReference>
<gene>
    <name evidence="7" type="ORF">OLC1_LOCUS5277</name>
</gene>
<evidence type="ECO:0000259" key="6">
    <source>
        <dbReference type="PROSITE" id="PS50023"/>
    </source>
</evidence>
<accession>A0AAV1CF11</accession>
<feature type="domain" description="LIM zinc-binding" evidence="6">
    <location>
        <begin position="100"/>
        <end position="160"/>
    </location>
</feature>
<evidence type="ECO:0000256" key="1">
    <source>
        <dbReference type="ARBA" id="ARBA00022723"/>
    </source>
</evidence>
<evidence type="ECO:0000256" key="2">
    <source>
        <dbReference type="ARBA" id="ARBA00022833"/>
    </source>
</evidence>
<dbReference type="GO" id="GO:0051017">
    <property type="term" value="P:actin filament bundle assembly"/>
    <property type="evidence" value="ECO:0007669"/>
    <property type="project" value="UniProtKB-ARBA"/>
</dbReference>
<evidence type="ECO:0000256" key="5">
    <source>
        <dbReference type="SAM" id="MobiDB-lite"/>
    </source>
</evidence>
<name>A0AAV1CF11_OLDCO</name>
<organism evidence="7 8">
    <name type="scientific">Oldenlandia corymbosa var. corymbosa</name>
    <dbReference type="NCBI Taxonomy" id="529605"/>
    <lineage>
        <taxon>Eukaryota</taxon>
        <taxon>Viridiplantae</taxon>
        <taxon>Streptophyta</taxon>
        <taxon>Embryophyta</taxon>
        <taxon>Tracheophyta</taxon>
        <taxon>Spermatophyta</taxon>
        <taxon>Magnoliopsida</taxon>
        <taxon>eudicotyledons</taxon>
        <taxon>Gunneridae</taxon>
        <taxon>Pentapetalae</taxon>
        <taxon>asterids</taxon>
        <taxon>lamiids</taxon>
        <taxon>Gentianales</taxon>
        <taxon>Rubiaceae</taxon>
        <taxon>Rubioideae</taxon>
        <taxon>Spermacoceae</taxon>
        <taxon>Hedyotis-Oldenlandia complex</taxon>
        <taxon>Oldenlandia</taxon>
    </lineage>
</organism>